<gene>
    <name evidence="2" type="ORF">Thiowin_03053</name>
</gene>
<feature type="region of interest" description="Disordered" evidence="1">
    <location>
        <begin position="33"/>
        <end position="74"/>
    </location>
</feature>
<name>A0ABZ0SAF3_9GAMM</name>
<sequence length="74" mass="7829">MTSPAEADMEQILPAELAALGCQASIEAKIGPDERAAEADFRTRAQRGQGRNARGLELLEKARGGNLGKSEHAP</sequence>
<organism evidence="2 3">
    <name type="scientific">Thiorhodovibrio winogradskyi</name>
    <dbReference type="NCBI Taxonomy" id="77007"/>
    <lineage>
        <taxon>Bacteria</taxon>
        <taxon>Pseudomonadati</taxon>
        <taxon>Pseudomonadota</taxon>
        <taxon>Gammaproteobacteria</taxon>
        <taxon>Chromatiales</taxon>
        <taxon>Chromatiaceae</taxon>
        <taxon>Thiorhodovibrio</taxon>
    </lineage>
</organism>
<protein>
    <submittedName>
        <fullName evidence="2">Uncharacterized protein</fullName>
    </submittedName>
</protein>
<dbReference type="EMBL" id="CP121472">
    <property type="protein sequence ID" value="WPL18005.1"/>
    <property type="molecule type" value="Genomic_DNA"/>
</dbReference>
<feature type="compositionally biased region" description="Low complexity" evidence="1">
    <location>
        <begin position="46"/>
        <end position="55"/>
    </location>
</feature>
<dbReference type="Proteomes" id="UP001432180">
    <property type="component" value="Chromosome"/>
</dbReference>
<accession>A0ABZ0SAF3</accession>
<proteinExistence type="predicted"/>
<feature type="compositionally biased region" description="Basic and acidic residues" evidence="1">
    <location>
        <begin position="33"/>
        <end position="43"/>
    </location>
</feature>
<evidence type="ECO:0000256" key="1">
    <source>
        <dbReference type="SAM" id="MobiDB-lite"/>
    </source>
</evidence>
<keyword evidence="3" id="KW-1185">Reference proteome</keyword>
<feature type="compositionally biased region" description="Basic and acidic residues" evidence="1">
    <location>
        <begin position="57"/>
        <end position="74"/>
    </location>
</feature>
<evidence type="ECO:0000313" key="3">
    <source>
        <dbReference type="Proteomes" id="UP001432180"/>
    </source>
</evidence>
<dbReference type="RefSeq" id="WP_328983802.1">
    <property type="nucleotide sequence ID" value="NZ_CP121472.1"/>
</dbReference>
<reference evidence="2 3" key="1">
    <citation type="journal article" date="2023" name="Microorganisms">
        <title>Thiorhodovibrio frisius and Trv. litoralis spp. nov., Two Novel Members from a Clade of Fastidious Purple Sulfur Bacteria That Exhibit Unique Red-Shifted Light-Harvesting Capabilities.</title>
        <authorList>
            <person name="Methner A."/>
            <person name="Kuzyk S.B."/>
            <person name="Petersen J."/>
            <person name="Bauer S."/>
            <person name="Brinkmann H."/>
            <person name="Sichau K."/>
            <person name="Wanner G."/>
            <person name="Wolf J."/>
            <person name="Neumann-Schaal M."/>
            <person name="Henke P."/>
            <person name="Tank M."/>
            <person name="Sproer C."/>
            <person name="Bunk B."/>
            <person name="Overmann J."/>
        </authorList>
    </citation>
    <scope>NUCLEOTIDE SEQUENCE [LARGE SCALE GENOMIC DNA]</scope>
    <source>
        <strain evidence="2 3">DSM 6702</strain>
    </source>
</reference>
<evidence type="ECO:0000313" key="2">
    <source>
        <dbReference type="EMBL" id="WPL18005.1"/>
    </source>
</evidence>